<keyword evidence="4" id="KW-0833">Ubl conjugation pathway</keyword>
<dbReference type="AlphaFoldDB" id="W4GTS5"/>
<dbReference type="InterPro" id="IPR040053">
    <property type="entry name" value="JOSD1/2"/>
</dbReference>
<dbReference type="PANTHER" id="PTHR13291:SF0">
    <property type="entry name" value="JOSEPHIN-LIKE PROTEIN"/>
    <property type="match status" value="1"/>
</dbReference>
<feature type="domain" description="Josephin" evidence="7">
    <location>
        <begin position="14"/>
        <end position="172"/>
    </location>
</feature>
<dbReference type="SMART" id="SM01246">
    <property type="entry name" value="Josephin"/>
    <property type="match status" value="1"/>
</dbReference>
<proteinExistence type="predicted"/>
<dbReference type="GO" id="GO:0004843">
    <property type="term" value="F:cysteine-type deubiquitinase activity"/>
    <property type="evidence" value="ECO:0007669"/>
    <property type="project" value="UniProtKB-EC"/>
</dbReference>
<accession>W4GTS5</accession>
<dbReference type="STRING" id="112090.W4GTS5"/>
<keyword evidence="5 6" id="KW-0378">Hydrolase</keyword>
<feature type="active site" evidence="6">
    <location>
        <position position="27"/>
    </location>
</feature>
<organism evidence="8">
    <name type="scientific">Aphanomyces astaci</name>
    <name type="common">Crayfish plague agent</name>
    <dbReference type="NCBI Taxonomy" id="112090"/>
    <lineage>
        <taxon>Eukaryota</taxon>
        <taxon>Sar</taxon>
        <taxon>Stramenopiles</taxon>
        <taxon>Oomycota</taxon>
        <taxon>Saprolegniomycetes</taxon>
        <taxon>Saprolegniales</taxon>
        <taxon>Verrucalvaceae</taxon>
        <taxon>Aphanomyces</taxon>
    </lineage>
</organism>
<protein>
    <recommendedName>
        <fullName evidence="2">ubiquitinyl hydrolase 1</fullName>
        <ecNumber evidence="2">3.4.19.12</ecNumber>
    </recommendedName>
</protein>
<evidence type="ECO:0000256" key="5">
    <source>
        <dbReference type="ARBA" id="ARBA00022801"/>
    </source>
</evidence>
<evidence type="ECO:0000313" key="8">
    <source>
        <dbReference type="EMBL" id="ETV82424.1"/>
    </source>
</evidence>
<dbReference type="Pfam" id="PF02099">
    <property type="entry name" value="Josephin"/>
    <property type="match status" value="1"/>
</dbReference>
<dbReference type="InterPro" id="IPR006155">
    <property type="entry name" value="Josephin"/>
</dbReference>
<sequence length="172" mass="19278">MTDANIAAEGATIPAGVYHEKQTLMRCGLHSVNNMLQRKAFDVSDFDTIARSLVQVQNDARWSFNPHQTVLGIGNYGVEVLIAALLRHGYSTCYFDRRKATDTIDLVVAVDGLLCNVPSSSMMGLWQSRHWFTIRQVHGVYYNLDSKLPAPLVQEQRMHALLPSRMNLSPCT</sequence>
<name>W4GTS5_APHAT</name>
<dbReference type="EC" id="3.4.19.12" evidence="2"/>
<dbReference type="PROSITE" id="PS50957">
    <property type="entry name" value="JOSEPHIN"/>
    <property type="match status" value="1"/>
</dbReference>
<evidence type="ECO:0000256" key="2">
    <source>
        <dbReference type="ARBA" id="ARBA00012759"/>
    </source>
</evidence>
<feature type="active site" evidence="6">
    <location>
        <position position="145"/>
    </location>
</feature>
<comment type="catalytic activity">
    <reaction evidence="1">
        <text>Thiol-dependent hydrolysis of ester, thioester, amide, peptide and isopeptide bonds formed by the C-terminal Gly of ubiquitin (a 76-residue protein attached to proteins as an intracellular targeting signal).</text>
        <dbReference type="EC" id="3.4.19.12"/>
    </reaction>
</comment>
<dbReference type="VEuPathDB" id="FungiDB:H257_05064"/>
<reference evidence="8" key="1">
    <citation type="submission" date="2013-12" db="EMBL/GenBank/DDBJ databases">
        <title>The Genome Sequence of Aphanomyces astaci APO3.</title>
        <authorList>
            <consortium name="The Broad Institute Genomics Platform"/>
            <person name="Russ C."/>
            <person name="Tyler B."/>
            <person name="van West P."/>
            <person name="Dieguez-Uribeondo J."/>
            <person name="Young S.K."/>
            <person name="Zeng Q."/>
            <person name="Gargeya S."/>
            <person name="Fitzgerald M."/>
            <person name="Abouelleil A."/>
            <person name="Alvarado L."/>
            <person name="Chapman S.B."/>
            <person name="Gainer-Dewar J."/>
            <person name="Goldberg J."/>
            <person name="Griggs A."/>
            <person name="Gujja S."/>
            <person name="Hansen M."/>
            <person name="Howarth C."/>
            <person name="Imamovic A."/>
            <person name="Ireland A."/>
            <person name="Larimer J."/>
            <person name="McCowan C."/>
            <person name="Murphy C."/>
            <person name="Pearson M."/>
            <person name="Poon T.W."/>
            <person name="Priest M."/>
            <person name="Roberts A."/>
            <person name="Saif S."/>
            <person name="Shea T."/>
            <person name="Sykes S."/>
            <person name="Wortman J."/>
            <person name="Nusbaum C."/>
            <person name="Birren B."/>
        </authorList>
    </citation>
    <scope>NUCLEOTIDE SEQUENCE [LARGE SCALE GENOMIC DNA]</scope>
    <source>
        <strain evidence="8">APO3</strain>
    </source>
</reference>
<evidence type="ECO:0000256" key="4">
    <source>
        <dbReference type="ARBA" id="ARBA00022786"/>
    </source>
</evidence>
<dbReference type="EMBL" id="KI913122">
    <property type="protein sequence ID" value="ETV82424.1"/>
    <property type="molecule type" value="Genomic_DNA"/>
</dbReference>
<dbReference type="OrthoDB" id="422700at2759"/>
<dbReference type="GO" id="GO:0016579">
    <property type="term" value="P:protein deubiquitination"/>
    <property type="evidence" value="ECO:0007669"/>
    <property type="project" value="InterPro"/>
</dbReference>
<gene>
    <name evidence="8" type="ORF">H257_05064</name>
</gene>
<dbReference type="Gene3D" id="3.90.70.40">
    <property type="match status" value="1"/>
</dbReference>
<evidence type="ECO:0000259" key="7">
    <source>
        <dbReference type="PROSITE" id="PS50957"/>
    </source>
</evidence>
<keyword evidence="3" id="KW-0645">Protease</keyword>
<evidence type="ECO:0000256" key="1">
    <source>
        <dbReference type="ARBA" id="ARBA00000707"/>
    </source>
</evidence>
<evidence type="ECO:0000256" key="3">
    <source>
        <dbReference type="ARBA" id="ARBA00022670"/>
    </source>
</evidence>
<dbReference type="GO" id="GO:0006508">
    <property type="term" value="P:proteolysis"/>
    <property type="evidence" value="ECO:0007669"/>
    <property type="project" value="UniProtKB-KW"/>
</dbReference>
<feature type="active site" evidence="6">
    <location>
        <position position="130"/>
    </location>
</feature>
<dbReference type="PANTHER" id="PTHR13291">
    <property type="entry name" value="JOSEPHIN 1, 2"/>
    <property type="match status" value="1"/>
</dbReference>
<dbReference type="RefSeq" id="XP_009828093.1">
    <property type="nucleotide sequence ID" value="XM_009829791.1"/>
</dbReference>
<evidence type="ECO:0000256" key="6">
    <source>
        <dbReference type="PROSITE-ProRule" id="PRU00331"/>
    </source>
</evidence>
<dbReference type="GeneID" id="20807060"/>